<comment type="similarity">
    <text evidence="3">Belongs to the methylthiotransferase family. CDKAL1 subfamily.</text>
</comment>
<evidence type="ECO:0000256" key="13">
    <source>
        <dbReference type="ARBA" id="ARBA00031213"/>
    </source>
</evidence>
<dbReference type="FunFam" id="3.80.30.20:FF:000002">
    <property type="entry name" value="threonylcarbamoyladenosine tRNA methylthiotransferase isoform X2"/>
    <property type="match status" value="1"/>
</dbReference>
<evidence type="ECO:0000256" key="2">
    <source>
        <dbReference type="ARBA" id="ARBA00002399"/>
    </source>
</evidence>
<evidence type="ECO:0000313" key="19">
    <source>
        <dbReference type="EMBL" id="CEM08587.1"/>
    </source>
</evidence>
<dbReference type="CDD" id="cd01335">
    <property type="entry name" value="Radical_SAM"/>
    <property type="match status" value="1"/>
</dbReference>
<evidence type="ECO:0000256" key="6">
    <source>
        <dbReference type="ARBA" id="ARBA00022485"/>
    </source>
</evidence>
<dbReference type="Gene3D" id="3.80.30.20">
    <property type="entry name" value="tm_1862 like domain"/>
    <property type="match status" value="1"/>
</dbReference>
<keyword evidence="10" id="KW-0479">Metal-binding</keyword>
<keyword evidence="6" id="KW-0004">4Fe-4S</keyword>
<reference evidence="19 20" key="1">
    <citation type="submission" date="2014-11" db="EMBL/GenBank/DDBJ databases">
        <authorList>
            <person name="Zhu J."/>
            <person name="Qi W."/>
            <person name="Song R."/>
        </authorList>
    </citation>
    <scope>NUCLEOTIDE SEQUENCE [LARGE SCALE GENOMIC DNA]</scope>
</reference>
<feature type="compositionally biased region" description="Low complexity" evidence="15">
    <location>
        <begin position="49"/>
        <end position="80"/>
    </location>
</feature>
<dbReference type="Pfam" id="PF00919">
    <property type="entry name" value="UPF0004"/>
    <property type="match status" value="1"/>
</dbReference>
<dbReference type="FunCoup" id="A0A0G4F7E3">
    <property type="interactions" value="70"/>
</dbReference>
<dbReference type="PROSITE" id="PS51449">
    <property type="entry name" value="MTTASE_N"/>
    <property type="match status" value="1"/>
</dbReference>
<dbReference type="Proteomes" id="UP000041254">
    <property type="component" value="Unassembled WGS sequence"/>
</dbReference>
<dbReference type="PANTHER" id="PTHR11918:SF45">
    <property type="entry name" value="THREONYLCARBAMOYLADENOSINE TRNA METHYLTHIOTRANSFERASE"/>
    <property type="match status" value="1"/>
</dbReference>
<feature type="domain" description="Radical SAM core" evidence="18">
    <location>
        <begin position="286"/>
        <end position="523"/>
    </location>
</feature>
<dbReference type="Pfam" id="PF04055">
    <property type="entry name" value="Radical_SAM"/>
    <property type="match status" value="1"/>
</dbReference>
<evidence type="ECO:0000256" key="16">
    <source>
        <dbReference type="SAM" id="Phobius"/>
    </source>
</evidence>
<name>A0A0G4F7E3_VITBC</name>
<comment type="function">
    <text evidence="2">Catalyzes the methylthiolation of N6-threonylcarbamoyladenosine (t(6)A), leading to the formation of 2-methylthio-N6-threonylcarbamoyladenosine (ms(2)t(6)A) at position 37 in tRNAs that read codons beginning with adenine.</text>
</comment>
<proteinExistence type="inferred from homology"/>
<dbReference type="GO" id="GO:0005783">
    <property type="term" value="C:endoplasmic reticulum"/>
    <property type="evidence" value="ECO:0007669"/>
    <property type="project" value="TreeGrafter"/>
</dbReference>
<accession>A0A0G4F7E3</accession>
<evidence type="ECO:0000256" key="10">
    <source>
        <dbReference type="ARBA" id="ARBA00022723"/>
    </source>
</evidence>
<feature type="transmembrane region" description="Helical" evidence="16">
    <location>
        <begin position="15"/>
        <end position="36"/>
    </location>
</feature>
<dbReference type="InterPro" id="IPR023404">
    <property type="entry name" value="rSAM_horseshoe"/>
</dbReference>
<dbReference type="InterPro" id="IPR006638">
    <property type="entry name" value="Elp3/MiaA/NifB-like_rSAM"/>
</dbReference>
<evidence type="ECO:0000259" key="18">
    <source>
        <dbReference type="PROSITE" id="PS51918"/>
    </source>
</evidence>
<dbReference type="STRING" id="1169540.A0A0G4F7E3"/>
<dbReference type="InterPro" id="IPR038135">
    <property type="entry name" value="Methylthiotransferase_N_sf"/>
</dbReference>
<dbReference type="InParanoid" id="A0A0G4F7E3"/>
<dbReference type="PhylomeDB" id="A0A0G4F7E3"/>
<dbReference type="FunFam" id="3.40.50.12160:FF:000009">
    <property type="entry name" value="threonylcarbamoyladenosine tRNA methylthiotransferase"/>
    <property type="match status" value="1"/>
</dbReference>
<protein>
    <recommendedName>
        <fullName evidence="5">Threonylcarbamoyladenosine tRNA methylthiotransferase</fullName>
        <ecNumber evidence="4">2.8.4.5</ecNumber>
    </recommendedName>
    <alternativeName>
        <fullName evidence="13">tRNA-t(6)A37 methylthiotransferase</fullName>
    </alternativeName>
</protein>
<evidence type="ECO:0000256" key="12">
    <source>
        <dbReference type="ARBA" id="ARBA00023014"/>
    </source>
</evidence>
<evidence type="ECO:0000256" key="11">
    <source>
        <dbReference type="ARBA" id="ARBA00023004"/>
    </source>
</evidence>
<dbReference type="InterPro" id="IPR005839">
    <property type="entry name" value="Methylthiotransferase"/>
</dbReference>
<dbReference type="GO" id="GO:0035598">
    <property type="term" value="F:tRNA (N(6)-L-threonylcarbamoyladenosine(37)-C(2))-methylthiotransferase activity"/>
    <property type="evidence" value="ECO:0007669"/>
    <property type="project" value="UniProtKB-EC"/>
</dbReference>
<evidence type="ECO:0000256" key="3">
    <source>
        <dbReference type="ARBA" id="ARBA00008616"/>
    </source>
</evidence>
<dbReference type="SUPFAM" id="SSF102114">
    <property type="entry name" value="Radical SAM enzymes"/>
    <property type="match status" value="1"/>
</dbReference>
<feature type="domain" description="MTTase N-terminal" evidence="17">
    <location>
        <begin position="157"/>
        <end position="265"/>
    </location>
</feature>
<dbReference type="OrthoDB" id="1730074at2759"/>
<evidence type="ECO:0000256" key="1">
    <source>
        <dbReference type="ARBA" id="ARBA00001966"/>
    </source>
</evidence>
<comment type="catalytic activity">
    <reaction evidence="14">
        <text>N(6)-L-threonylcarbamoyladenosine(37) in tRNA + (sulfur carrier)-SH + AH2 + 2 S-adenosyl-L-methionine = 2-methylsulfanyl-N(6)-L-threonylcarbamoyladenosine(37) in tRNA + (sulfur carrier)-H + 5'-deoxyadenosine + L-methionine + A + S-adenosyl-L-homocysteine + 2 H(+)</text>
        <dbReference type="Rhea" id="RHEA:37075"/>
        <dbReference type="Rhea" id="RHEA-COMP:10163"/>
        <dbReference type="Rhea" id="RHEA-COMP:11092"/>
        <dbReference type="Rhea" id="RHEA-COMP:14737"/>
        <dbReference type="Rhea" id="RHEA-COMP:14739"/>
        <dbReference type="ChEBI" id="CHEBI:13193"/>
        <dbReference type="ChEBI" id="CHEBI:15378"/>
        <dbReference type="ChEBI" id="CHEBI:17319"/>
        <dbReference type="ChEBI" id="CHEBI:17499"/>
        <dbReference type="ChEBI" id="CHEBI:29917"/>
        <dbReference type="ChEBI" id="CHEBI:57844"/>
        <dbReference type="ChEBI" id="CHEBI:57856"/>
        <dbReference type="ChEBI" id="CHEBI:59789"/>
        <dbReference type="ChEBI" id="CHEBI:64428"/>
        <dbReference type="ChEBI" id="CHEBI:74418"/>
        <dbReference type="ChEBI" id="CHEBI:74420"/>
        <dbReference type="EC" id="2.8.4.5"/>
    </reaction>
</comment>
<evidence type="ECO:0000256" key="5">
    <source>
        <dbReference type="ARBA" id="ARBA00018810"/>
    </source>
</evidence>
<dbReference type="VEuPathDB" id="CryptoDB:Vbra_14645"/>
<keyword evidence="16" id="KW-0812">Transmembrane</keyword>
<keyword evidence="16" id="KW-0472">Membrane</keyword>
<dbReference type="EMBL" id="CDMY01000385">
    <property type="protein sequence ID" value="CEM08587.1"/>
    <property type="molecule type" value="Genomic_DNA"/>
</dbReference>
<dbReference type="SFLD" id="SFLDG01082">
    <property type="entry name" value="B12-binding_domain_containing"/>
    <property type="match status" value="1"/>
</dbReference>
<evidence type="ECO:0000256" key="9">
    <source>
        <dbReference type="ARBA" id="ARBA00022694"/>
    </source>
</evidence>
<dbReference type="InterPro" id="IPR013848">
    <property type="entry name" value="Methylthiotransferase_N"/>
</dbReference>
<sequence>MTGVDIVKAVSRFGGVRSVIVFSGVTIAALAALLAMRGRKRKHSDLSEAKSNSSDSASDQDGASTTAGTSSSSNGESSDSSDGHHQADDVEDIVVAGDDSSTGDSLFVRWSRRAGLVQPHSARRRKEARLSGAADVDDTAAAAAAAGAASPGVPGTQRVYVKTFGCSHNTSDAEFMMGQLSSYGYHLVDSPQEADVCVINSCTVKGPSQEAFMTAVQRAKAMGRPVVVSGCVPQADRTIPGLEDVSVIGITQIDRVVEVVEQTLQGHIVRLLGKKSLPSLDLPKVRRNPHVEIIPLSTGCLGSCSYCKTKHARGKLGSYETEAILDRVRRAISEGVMEIWLTSEDTGAYGIDLATDIAALLRAVVGVLEAHPGSAGRVMVRLGMTNPPYMLRHCGSVGEVLRHPQVYEFIHVPIQSGSNDTLRHMVREYTVEDFHALVDGLKQRVPRLTVATDIICGFPTETDDDHQQTLDVIRRHKFPVLNISQFYPRPGTAAAKLKRLPNHVAKTRSGEVTSVFESYETTSWLQDTVQRVWFCEHSTRSQHTVGHTKQYVKVLVRRDEQLLGKSAFVRVTSTHKWHVLGEICQPPMDVEKGEP</sequence>
<dbReference type="EC" id="2.8.4.5" evidence="4"/>
<dbReference type="PROSITE" id="PS01278">
    <property type="entry name" value="MTTASE_RADICAL"/>
    <property type="match status" value="1"/>
</dbReference>
<dbReference type="SMART" id="SM00729">
    <property type="entry name" value="Elp3"/>
    <property type="match status" value="1"/>
</dbReference>
<dbReference type="InterPro" id="IPR006466">
    <property type="entry name" value="MiaB-like_arc_euk"/>
</dbReference>
<evidence type="ECO:0000256" key="8">
    <source>
        <dbReference type="ARBA" id="ARBA00022691"/>
    </source>
</evidence>
<comment type="cofactor">
    <cofactor evidence="1">
        <name>[4Fe-4S] cluster</name>
        <dbReference type="ChEBI" id="CHEBI:49883"/>
    </cofactor>
</comment>
<keyword evidence="12" id="KW-0411">Iron-sulfur</keyword>
<organism evidence="19 20">
    <name type="scientific">Vitrella brassicaformis (strain CCMP3155)</name>
    <dbReference type="NCBI Taxonomy" id="1169540"/>
    <lineage>
        <taxon>Eukaryota</taxon>
        <taxon>Sar</taxon>
        <taxon>Alveolata</taxon>
        <taxon>Colpodellida</taxon>
        <taxon>Vitrellaceae</taxon>
        <taxon>Vitrella</taxon>
    </lineage>
</organism>
<dbReference type="InterPro" id="IPR007197">
    <property type="entry name" value="rSAM"/>
</dbReference>
<feature type="region of interest" description="Disordered" evidence="15">
    <location>
        <begin position="42"/>
        <end position="86"/>
    </location>
</feature>
<dbReference type="PROSITE" id="PS51918">
    <property type="entry name" value="RADICAL_SAM"/>
    <property type="match status" value="1"/>
</dbReference>
<dbReference type="GO" id="GO:0051539">
    <property type="term" value="F:4 iron, 4 sulfur cluster binding"/>
    <property type="evidence" value="ECO:0007669"/>
    <property type="project" value="UniProtKB-KW"/>
</dbReference>
<dbReference type="PANTHER" id="PTHR11918">
    <property type="entry name" value="RADICAL SAM PROTEINS"/>
    <property type="match status" value="1"/>
</dbReference>
<keyword evidence="7" id="KW-0808">Transferase</keyword>
<keyword evidence="9" id="KW-0819">tRNA processing</keyword>
<evidence type="ECO:0000256" key="7">
    <source>
        <dbReference type="ARBA" id="ARBA00022679"/>
    </source>
</evidence>
<dbReference type="InterPro" id="IPR020612">
    <property type="entry name" value="Methylthiotransferase_CS"/>
</dbReference>
<dbReference type="SFLD" id="SFLDS00029">
    <property type="entry name" value="Radical_SAM"/>
    <property type="match status" value="1"/>
</dbReference>
<keyword evidence="20" id="KW-1185">Reference proteome</keyword>
<dbReference type="OMA" id="HYAYPTG"/>
<evidence type="ECO:0000256" key="14">
    <source>
        <dbReference type="ARBA" id="ARBA00051661"/>
    </source>
</evidence>
<evidence type="ECO:0000313" key="20">
    <source>
        <dbReference type="Proteomes" id="UP000041254"/>
    </source>
</evidence>
<dbReference type="NCBIfam" id="TIGR01578">
    <property type="entry name" value="MiaB-like-B"/>
    <property type="match status" value="1"/>
</dbReference>
<keyword evidence="8" id="KW-0949">S-adenosyl-L-methionine</keyword>
<evidence type="ECO:0000256" key="4">
    <source>
        <dbReference type="ARBA" id="ARBA00013273"/>
    </source>
</evidence>
<keyword evidence="11" id="KW-0408">Iron</keyword>
<dbReference type="AlphaFoldDB" id="A0A0G4F7E3"/>
<keyword evidence="16" id="KW-1133">Transmembrane helix</keyword>
<gene>
    <name evidence="19" type="ORF">Vbra_14645</name>
</gene>
<dbReference type="NCBIfam" id="TIGR00089">
    <property type="entry name" value="MiaB/RimO family radical SAM methylthiotransferase"/>
    <property type="match status" value="1"/>
</dbReference>
<dbReference type="GO" id="GO:0046872">
    <property type="term" value="F:metal ion binding"/>
    <property type="evidence" value="ECO:0007669"/>
    <property type="project" value="UniProtKB-KW"/>
</dbReference>
<evidence type="ECO:0000259" key="17">
    <source>
        <dbReference type="PROSITE" id="PS51449"/>
    </source>
</evidence>
<evidence type="ECO:0000256" key="15">
    <source>
        <dbReference type="SAM" id="MobiDB-lite"/>
    </source>
</evidence>
<dbReference type="InterPro" id="IPR058240">
    <property type="entry name" value="rSAM_sf"/>
</dbReference>
<dbReference type="Gene3D" id="3.40.50.12160">
    <property type="entry name" value="Methylthiotransferase, N-terminal domain"/>
    <property type="match status" value="1"/>
</dbReference>